<evidence type="ECO:0000256" key="1">
    <source>
        <dbReference type="ARBA" id="ARBA00023125"/>
    </source>
</evidence>
<feature type="DNA-binding region" description="H-T-H motif" evidence="2">
    <location>
        <begin position="31"/>
        <end position="50"/>
    </location>
</feature>
<evidence type="ECO:0000313" key="4">
    <source>
        <dbReference type="EMBL" id="MBJ6363714.1"/>
    </source>
</evidence>
<dbReference type="Proteomes" id="UP000640274">
    <property type="component" value="Unassembled WGS sequence"/>
</dbReference>
<dbReference type="Gene3D" id="1.10.357.10">
    <property type="entry name" value="Tetracycline Repressor, domain 2"/>
    <property type="match status" value="1"/>
</dbReference>
<accession>A0A934MSY6</accession>
<dbReference type="InterPro" id="IPR039532">
    <property type="entry name" value="TetR_C_Firmicutes"/>
</dbReference>
<evidence type="ECO:0000313" key="5">
    <source>
        <dbReference type="Proteomes" id="UP000640274"/>
    </source>
</evidence>
<feature type="domain" description="HTH tetR-type" evidence="3">
    <location>
        <begin position="8"/>
        <end position="68"/>
    </location>
</feature>
<protein>
    <submittedName>
        <fullName evidence="4">TetR/AcrR family transcriptional regulator</fullName>
    </submittedName>
</protein>
<sequence length="201" mass="23577">MQADRRVRRTQQMIVEAFLFLCKEKEYKDIIIRDITERANVNRSTFYAHYVDKEELLQKIVEEKLSVLSELSLSYTNTYRPDFDTPDPYFVALFEHLAAHETFYRVMLGKMPSSFYTSKMLEVIRDSFYSRSATISRDQKLLIPLDILLDYISYSTQGIIEKWLSQNMIYSPHYMALQLTRLSVLGVYTSMGLNGENSGEK</sequence>
<proteinExistence type="predicted"/>
<gene>
    <name evidence="4" type="ORF">JFN88_21105</name>
</gene>
<evidence type="ECO:0000259" key="3">
    <source>
        <dbReference type="PROSITE" id="PS50977"/>
    </source>
</evidence>
<dbReference type="SUPFAM" id="SSF46689">
    <property type="entry name" value="Homeodomain-like"/>
    <property type="match status" value="1"/>
</dbReference>
<dbReference type="PROSITE" id="PS50977">
    <property type="entry name" value="HTH_TETR_2"/>
    <property type="match status" value="1"/>
</dbReference>
<dbReference type="GO" id="GO:0003677">
    <property type="term" value="F:DNA binding"/>
    <property type="evidence" value="ECO:0007669"/>
    <property type="project" value="UniProtKB-UniRule"/>
</dbReference>
<dbReference type="Pfam" id="PF00440">
    <property type="entry name" value="TetR_N"/>
    <property type="match status" value="1"/>
</dbReference>
<organism evidence="4 5">
    <name type="scientific">Paenibacillus roseus</name>
    <dbReference type="NCBI Taxonomy" id="2798579"/>
    <lineage>
        <taxon>Bacteria</taxon>
        <taxon>Bacillati</taxon>
        <taxon>Bacillota</taxon>
        <taxon>Bacilli</taxon>
        <taxon>Bacillales</taxon>
        <taxon>Paenibacillaceae</taxon>
        <taxon>Paenibacillus</taxon>
    </lineage>
</organism>
<dbReference type="InterPro" id="IPR009057">
    <property type="entry name" value="Homeodomain-like_sf"/>
</dbReference>
<dbReference type="Pfam" id="PF14278">
    <property type="entry name" value="TetR_C_8"/>
    <property type="match status" value="1"/>
</dbReference>
<dbReference type="EMBL" id="JAELUP010000103">
    <property type="protein sequence ID" value="MBJ6363714.1"/>
    <property type="molecule type" value="Genomic_DNA"/>
</dbReference>
<reference evidence="4" key="1">
    <citation type="submission" date="2020-12" db="EMBL/GenBank/DDBJ databases">
        <authorList>
            <person name="Huq M.A."/>
        </authorList>
    </citation>
    <scope>NUCLEOTIDE SEQUENCE</scope>
    <source>
        <strain evidence="4">MAHUQ-46</strain>
    </source>
</reference>
<dbReference type="InterPro" id="IPR050624">
    <property type="entry name" value="HTH-type_Tx_Regulator"/>
</dbReference>
<dbReference type="PANTHER" id="PTHR43479:SF23">
    <property type="entry name" value="HTH TETR-TYPE DOMAIN-CONTAINING PROTEIN"/>
    <property type="match status" value="1"/>
</dbReference>
<name>A0A934MSY6_9BACL</name>
<dbReference type="InterPro" id="IPR001647">
    <property type="entry name" value="HTH_TetR"/>
</dbReference>
<keyword evidence="5" id="KW-1185">Reference proteome</keyword>
<dbReference type="AlphaFoldDB" id="A0A934MSY6"/>
<comment type="caution">
    <text evidence="4">The sequence shown here is derived from an EMBL/GenBank/DDBJ whole genome shotgun (WGS) entry which is preliminary data.</text>
</comment>
<evidence type="ECO:0000256" key="2">
    <source>
        <dbReference type="PROSITE-ProRule" id="PRU00335"/>
    </source>
</evidence>
<dbReference type="PANTHER" id="PTHR43479">
    <property type="entry name" value="ACREF/ENVCD OPERON REPRESSOR-RELATED"/>
    <property type="match status" value="1"/>
</dbReference>
<keyword evidence="1 2" id="KW-0238">DNA-binding</keyword>